<evidence type="ECO:0000313" key="2">
    <source>
        <dbReference type="EMBL" id="SMX29481.1"/>
    </source>
</evidence>
<keyword evidence="3" id="KW-1185">Reference proteome</keyword>
<dbReference type="OrthoDB" id="7852457at2"/>
<dbReference type="RefSeq" id="WP_133840826.1">
    <property type="nucleotide sequence ID" value="NZ_FXXP01000002.1"/>
</dbReference>
<reference evidence="3" key="1">
    <citation type="submission" date="2017-05" db="EMBL/GenBank/DDBJ databases">
        <authorList>
            <person name="Rodrigo-Torres L."/>
            <person name="Arahal R. D."/>
            <person name="Lucena T."/>
        </authorList>
    </citation>
    <scope>NUCLEOTIDE SEQUENCE [LARGE SCALE GENOMIC DNA]</scope>
    <source>
        <strain evidence="3">CECT 8649</strain>
    </source>
</reference>
<organism evidence="2 3">
    <name type="scientific">Pelagimonas phthalicica</name>
    <dbReference type="NCBI Taxonomy" id="1037362"/>
    <lineage>
        <taxon>Bacteria</taxon>
        <taxon>Pseudomonadati</taxon>
        <taxon>Pseudomonadota</taxon>
        <taxon>Alphaproteobacteria</taxon>
        <taxon>Rhodobacterales</taxon>
        <taxon>Roseobacteraceae</taxon>
        <taxon>Pelagimonas</taxon>
    </lineage>
</organism>
<sequence>MARATRQGAAGIPLLAMVDAFVGGTAILLIFLILSSKPSPTDGAQPYADVTLRCAEGKLSFVTLPEWWALSDSDSYTPKEAMALLANTPSPDALLLRVRLEADPNQGRCALSALREARSQNNESDVWEENSARALLAVSMVLVPPPEANP</sequence>
<gene>
    <name evidence="2" type="ORF">TRP8649_03617</name>
</gene>
<accession>A0A238JFK7</accession>
<name>A0A238JFK7_9RHOB</name>
<evidence type="ECO:0000256" key="1">
    <source>
        <dbReference type="SAM" id="Phobius"/>
    </source>
</evidence>
<dbReference type="EMBL" id="FXXP01000002">
    <property type="protein sequence ID" value="SMX29481.1"/>
    <property type="molecule type" value="Genomic_DNA"/>
</dbReference>
<feature type="transmembrane region" description="Helical" evidence="1">
    <location>
        <begin position="12"/>
        <end position="34"/>
    </location>
</feature>
<dbReference type="Proteomes" id="UP000225972">
    <property type="component" value="Unassembled WGS sequence"/>
</dbReference>
<proteinExistence type="predicted"/>
<keyword evidence="1" id="KW-0812">Transmembrane</keyword>
<evidence type="ECO:0000313" key="3">
    <source>
        <dbReference type="Proteomes" id="UP000225972"/>
    </source>
</evidence>
<keyword evidence="1" id="KW-0472">Membrane</keyword>
<protein>
    <submittedName>
        <fullName evidence="2">Uncharacterized protein</fullName>
    </submittedName>
</protein>
<dbReference type="AlphaFoldDB" id="A0A238JFK7"/>
<keyword evidence="1" id="KW-1133">Transmembrane helix</keyword>